<comment type="caution">
    <text evidence="3">The sequence shown here is derived from an EMBL/GenBank/DDBJ whole genome shotgun (WGS) entry which is preliminary data.</text>
</comment>
<dbReference type="Gene3D" id="3.40.50.80">
    <property type="entry name" value="Nucleotide-binding domain of ferredoxin-NADP reductase (FNR) module"/>
    <property type="match status" value="1"/>
</dbReference>
<keyword evidence="4" id="KW-1185">Reference proteome</keyword>
<dbReference type="InterPro" id="IPR007037">
    <property type="entry name" value="SIP_rossman_dom"/>
</dbReference>
<dbReference type="Gene3D" id="3.30.310.50">
    <property type="entry name" value="Alpha-D-phosphohexomutase, C-terminal domain"/>
    <property type="match status" value="1"/>
</dbReference>
<dbReference type="SUPFAM" id="SSF63380">
    <property type="entry name" value="Riboflavin synthase domain-like"/>
    <property type="match status" value="1"/>
</dbReference>
<dbReference type="InterPro" id="IPR014543">
    <property type="entry name" value="UCP028291"/>
</dbReference>
<evidence type="ECO:0000259" key="2">
    <source>
        <dbReference type="PROSITE" id="PS51384"/>
    </source>
</evidence>
<dbReference type="InterPro" id="IPR017927">
    <property type="entry name" value="FAD-bd_FR_type"/>
</dbReference>
<organism evidence="3 4">
    <name type="scientific">Mesorhizobium liriopis</name>
    <dbReference type="NCBI Taxonomy" id="2953882"/>
    <lineage>
        <taxon>Bacteria</taxon>
        <taxon>Pseudomonadati</taxon>
        <taxon>Pseudomonadota</taxon>
        <taxon>Alphaproteobacteria</taxon>
        <taxon>Hyphomicrobiales</taxon>
        <taxon>Phyllobacteriaceae</taxon>
        <taxon>Mesorhizobium</taxon>
    </lineage>
</organism>
<evidence type="ECO:0000313" key="4">
    <source>
        <dbReference type="Proteomes" id="UP001205906"/>
    </source>
</evidence>
<dbReference type="PANTHER" id="PTHR30157:SF0">
    <property type="entry name" value="NADPH-DEPENDENT FERRIC-CHELATE REDUCTASE"/>
    <property type="match status" value="1"/>
</dbReference>
<sequence>MLRAQCDLPMPEPEKLLALFCEHYIEHGSVRRRDRAGRVAMSFGSFALHANGETLSVRAKAPNEDGLTYVKWGVVHHLNEFMSEAAPAVRWQGHAKTGAVPSFWREMRVVDAFDITPCMRRVILSGRNLAAMAEGGLHVRLFFPPAGRPLKGPVLGEDGCPIWPDGEDKLTTRVYTIREVDLARGQVSIDILRHDGDTTPGSTFAVGARPGDVVGMSGPVGDDGASTKRRLFLFGDETAIPAIDRILRRLPQNAEAHAVIEVANRDEEQPLRSAASLKIEWLHRDAGGMSLRAAAEAITPDVLGADGYIWAGCEFADFQGIRRHCREVLGLKPDRHHVVAYWRKGVVSE</sequence>
<feature type="domain" description="FAD-binding FR-type" evidence="2">
    <location>
        <begin position="102"/>
        <end position="226"/>
    </location>
</feature>
<dbReference type="Pfam" id="PF09981">
    <property type="entry name" value="DUF2218"/>
    <property type="match status" value="1"/>
</dbReference>
<proteinExistence type="inferred from homology"/>
<comment type="similarity">
    <text evidence="1">Belongs to the SIP oxidoreductase family.</text>
</comment>
<evidence type="ECO:0000256" key="1">
    <source>
        <dbReference type="ARBA" id="ARBA00035644"/>
    </source>
</evidence>
<dbReference type="RefSeq" id="WP_252818326.1">
    <property type="nucleotide sequence ID" value="NZ_JAMXQS010000004.1"/>
</dbReference>
<reference evidence="3 4" key="1">
    <citation type="submission" date="2022-06" db="EMBL/GenBank/DDBJ databases">
        <title>Mesorhizobium sp. strain RP14 Genome sequencing and assembly.</title>
        <authorList>
            <person name="Kim I."/>
        </authorList>
    </citation>
    <scope>NUCLEOTIDE SEQUENCE [LARGE SCALE GENOMIC DNA]</scope>
    <source>
        <strain evidence="4">RP14(2022)</strain>
    </source>
</reference>
<dbReference type="Proteomes" id="UP001205906">
    <property type="component" value="Unassembled WGS sequence"/>
</dbReference>
<dbReference type="CDD" id="cd06193">
    <property type="entry name" value="siderophore_interacting"/>
    <property type="match status" value="1"/>
</dbReference>
<accession>A0ABT1C5E5</accession>
<dbReference type="EMBL" id="JAMXQS010000004">
    <property type="protein sequence ID" value="MCO6050050.1"/>
    <property type="molecule type" value="Genomic_DNA"/>
</dbReference>
<dbReference type="InterPro" id="IPR013113">
    <property type="entry name" value="SIP_FAD-bd"/>
</dbReference>
<protein>
    <submittedName>
        <fullName evidence="3">Siderophore-interacting protein</fullName>
    </submittedName>
</protein>
<dbReference type="Pfam" id="PF04954">
    <property type="entry name" value="SIP"/>
    <property type="match status" value="1"/>
</dbReference>
<dbReference type="InterPro" id="IPR039261">
    <property type="entry name" value="FNR_nucleotide-bd"/>
</dbReference>
<dbReference type="Gene3D" id="2.40.30.10">
    <property type="entry name" value="Translation factors"/>
    <property type="match status" value="1"/>
</dbReference>
<dbReference type="PROSITE" id="PS51384">
    <property type="entry name" value="FAD_FR"/>
    <property type="match status" value="1"/>
</dbReference>
<dbReference type="InterPro" id="IPR039374">
    <property type="entry name" value="SIP_fam"/>
</dbReference>
<gene>
    <name evidence="3" type="ORF">NGM99_09630</name>
</gene>
<evidence type="ECO:0000313" key="3">
    <source>
        <dbReference type="EMBL" id="MCO6050050.1"/>
    </source>
</evidence>
<dbReference type="InterPro" id="IPR017938">
    <property type="entry name" value="Riboflavin_synthase-like_b-brl"/>
</dbReference>
<dbReference type="PANTHER" id="PTHR30157">
    <property type="entry name" value="FERRIC REDUCTASE, NADPH-DEPENDENT"/>
    <property type="match status" value="1"/>
</dbReference>
<name>A0ABT1C5E5_9HYPH</name>
<dbReference type="Pfam" id="PF08021">
    <property type="entry name" value="FAD_binding_9"/>
    <property type="match status" value="1"/>
</dbReference>